<organism evidence="2 3">
    <name type="scientific">Fusobacterium nucleatum subsp. nucleatum</name>
    <dbReference type="NCBI Taxonomy" id="76856"/>
    <lineage>
        <taxon>Bacteria</taxon>
        <taxon>Fusobacteriati</taxon>
        <taxon>Fusobacteriota</taxon>
        <taxon>Fusobacteriia</taxon>
        <taxon>Fusobacteriales</taxon>
        <taxon>Fusobacteriaceae</taxon>
        <taxon>Fusobacterium</taxon>
    </lineage>
</organism>
<dbReference type="InterPro" id="IPR051396">
    <property type="entry name" value="Bact_Antivir_Def_Nuclease"/>
</dbReference>
<name>A0A0X3Y2D6_FUSNC</name>
<dbReference type="RefSeq" id="WP_059222612.1">
    <property type="nucleotide sequence ID" value="NZ_LMVH01000001.1"/>
</dbReference>
<dbReference type="PANTHER" id="PTHR43581:SF4">
    <property type="entry name" value="ATP_GTP PHOSPHATASE"/>
    <property type="match status" value="1"/>
</dbReference>
<reference evidence="2 3" key="1">
    <citation type="submission" date="2015-10" db="EMBL/GenBank/DDBJ databases">
        <authorList>
            <person name="Gilbert D.G."/>
        </authorList>
    </citation>
    <scope>NUCLEOTIDE SEQUENCE [LARGE SCALE GENOMIC DNA]</scope>
    <source>
        <strain evidence="2 3">ChDC F311</strain>
    </source>
</reference>
<gene>
    <name evidence="2" type="ORF">RO03_04050</name>
</gene>
<dbReference type="Proteomes" id="UP000054800">
    <property type="component" value="Unassembled WGS sequence"/>
</dbReference>
<accession>A0A0X3Y2D6</accession>
<sequence length="461" mass="55203">MKIFSLYIEKYMKFEKQEIKFNSENISKSKEDFQKELFGKMNITLFCGLNGTGKTSILSFMAKIFRYLQRFRERIPSDFKIHYSIKKENKEYDIKLLKKDSKIIISINNDFQNQIMEYDAKKRKYIEDKSSDLKQVTYEDIKFYLPNNILVLGFDTIYSKLSYTNNYYGDKLVKYSNIEKVYRDNTIGAGISSGILKFLLILKKKKNILKLFSLLNLKLTSYIGIFFSKKFDFIGFTDEEYETLKKINNKYFEKKFWGKFFLMRTEKYFQIDIEEISKDKEILKNFIYLVENNLIYINDYYIEKNSRQISISQMSTGEKNFLYHLFFIMTNIKENTIIIWEEPETHLNKLWSKQLISLLTLLYKDLNVHFLISSHETVLINSLFSNQILLLKDSTIDFPNFETFLTNENEIISNISEKIEYTLFEEYIIKKLNISKQEELKVLLNNIGDSFLKFLIYQKLK</sequence>
<dbReference type="SUPFAM" id="SSF52540">
    <property type="entry name" value="P-loop containing nucleoside triphosphate hydrolases"/>
    <property type="match status" value="1"/>
</dbReference>
<comment type="caution">
    <text evidence="2">The sequence shown here is derived from an EMBL/GenBank/DDBJ whole genome shotgun (WGS) entry which is preliminary data.</text>
</comment>
<feature type="domain" description="ATPase AAA-type core" evidence="1">
    <location>
        <begin position="273"/>
        <end position="381"/>
    </location>
</feature>
<evidence type="ECO:0000259" key="1">
    <source>
        <dbReference type="Pfam" id="PF13304"/>
    </source>
</evidence>
<dbReference type="InterPro" id="IPR027417">
    <property type="entry name" value="P-loop_NTPase"/>
</dbReference>
<dbReference type="PANTHER" id="PTHR43581">
    <property type="entry name" value="ATP/GTP PHOSPHATASE"/>
    <property type="match status" value="1"/>
</dbReference>
<dbReference type="AlphaFoldDB" id="A0A0X3Y2D6"/>
<dbReference type="Gene3D" id="3.40.50.300">
    <property type="entry name" value="P-loop containing nucleotide triphosphate hydrolases"/>
    <property type="match status" value="2"/>
</dbReference>
<dbReference type="InterPro" id="IPR003959">
    <property type="entry name" value="ATPase_AAA_core"/>
</dbReference>
<protein>
    <recommendedName>
        <fullName evidence="1">ATPase AAA-type core domain-containing protein</fullName>
    </recommendedName>
</protein>
<proteinExistence type="predicted"/>
<dbReference type="Pfam" id="PF13304">
    <property type="entry name" value="AAA_21"/>
    <property type="match status" value="1"/>
</dbReference>
<dbReference type="EMBL" id="LMVH01000001">
    <property type="protein sequence ID" value="KUL98716.1"/>
    <property type="molecule type" value="Genomic_DNA"/>
</dbReference>
<evidence type="ECO:0000313" key="3">
    <source>
        <dbReference type="Proteomes" id="UP000054800"/>
    </source>
</evidence>
<dbReference type="OrthoDB" id="86732at2"/>
<evidence type="ECO:0000313" key="2">
    <source>
        <dbReference type="EMBL" id="KUL98716.1"/>
    </source>
</evidence>